<keyword evidence="3" id="KW-0904">Protein phosphatase</keyword>
<keyword evidence="2" id="KW-0378">Hydrolase</keyword>
<feature type="domain" description="CDKN3" evidence="4">
    <location>
        <begin position="49"/>
        <end position="109"/>
    </location>
</feature>
<evidence type="ECO:0000256" key="3">
    <source>
        <dbReference type="ARBA" id="ARBA00022912"/>
    </source>
</evidence>
<dbReference type="RefSeq" id="WP_203936753.1">
    <property type="nucleotide sequence ID" value="NZ_BAAAGJ010000005.1"/>
</dbReference>
<sequence length="146" mass="14973">MGHPRGGSLLDAEMAALAAAGVDVLVSALTPEEARRMGADAAPAAAAAAGIEYVAFPIPDRGTPDPDAMLQLAIRLAAHVRAGRYVVAQCFAAIGRSTLVAGSTLVVLGVPVGEALAAMSAARGLPVPDTESQYRWLQEFAELLRP</sequence>
<comment type="caution">
    <text evidence="5">The sequence shown here is derived from an EMBL/GenBank/DDBJ whole genome shotgun (WGS) entry which is preliminary data.</text>
</comment>
<evidence type="ECO:0000313" key="5">
    <source>
        <dbReference type="EMBL" id="GIJ01425.1"/>
    </source>
</evidence>
<accession>A0A8J4DHU7</accession>
<proteinExistence type="predicted"/>
<dbReference type="Proteomes" id="UP000652013">
    <property type="component" value="Unassembled WGS sequence"/>
</dbReference>
<dbReference type="EC" id="3.1.3.48" evidence="1"/>
<dbReference type="EMBL" id="BOOY01000004">
    <property type="protein sequence ID" value="GIJ01425.1"/>
    <property type="molecule type" value="Genomic_DNA"/>
</dbReference>
<dbReference type="AlphaFoldDB" id="A0A8J4DHU7"/>
<dbReference type="Pfam" id="PF05706">
    <property type="entry name" value="CDKN3"/>
    <property type="match status" value="1"/>
</dbReference>
<dbReference type="SUPFAM" id="SSF52799">
    <property type="entry name" value="(Phosphotyrosine protein) phosphatases II"/>
    <property type="match status" value="1"/>
</dbReference>
<evidence type="ECO:0000256" key="1">
    <source>
        <dbReference type="ARBA" id="ARBA00013064"/>
    </source>
</evidence>
<organism evidence="5 6">
    <name type="scientific">Spirilliplanes yamanashiensis</name>
    <dbReference type="NCBI Taxonomy" id="42233"/>
    <lineage>
        <taxon>Bacteria</taxon>
        <taxon>Bacillati</taxon>
        <taxon>Actinomycetota</taxon>
        <taxon>Actinomycetes</taxon>
        <taxon>Micromonosporales</taxon>
        <taxon>Micromonosporaceae</taxon>
        <taxon>Spirilliplanes</taxon>
    </lineage>
</organism>
<gene>
    <name evidence="5" type="ORF">Sya03_07770</name>
</gene>
<dbReference type="GO" id="GO:0004725">
    <property type="term" value="F:protein tyrosine phosphatase activity"/>
    <property type="evidence" value="ECO:0007669"/>
    <property type="project" value="UniProtKB-EC"/>
</dbReference>
<dbReference type="InterPro" id="IPR029021">
    <property type="entry name" value="Prot-tyrosine_phosphatase-like"/>
</dbReference>
<keyword evidence="6" id="KW-1185">Reference proteome</keyword>
<evidence type="ECO:0000259" key="4">
    <source>
        <dbReference type="Pfam" id="PF05706"/>
    </source>
</evidence>
<reference evidence="5" key="1">
    <citation type="submission" date="2021-01" db="EMBL/GenBank/DDBJ databases">
        <title>Whole genome shotgun sequence of Spirilliplanes yamanashiensis NBRC 15828.</title>
        <authorList>
            <person name="Komaki H."/>
            <person name="Tamura T."/>
        </authorList>
    </citation>
    <scope>NUCLEOTIDE SEQUENCE</scope>
    <source>
        <strain evidence="5">NBRC 15828</strain>
    </source>
</reference>
<evidence type="ECO:0000256" key="2">
    <source>
        <dbReference type="ARBA" id="ARBA00022801"/>
    </source>
</evidence>
<protein>
    <recommendedName>
        <fullName evidence="1">protein-tyrosine-phosphatase</fullName>
        <ecNumber evidence="1">3.1.3.48</ecNumber>
    </recommendedName>
</protein>
<dbReference type="InterPro" id="IPR022778">
    <property type="entry name" value="CDKN3"/>
</dbReference>
<dbReference type="Gene3D" id="3.90.190.10">
    <property type="entry name" value="Protein tyrosine phosphatase superfamily"/>
    <property type="match status" value="1"/>
</dbReference>
<evidence type="ECO:0000313" key="6">
    <source>
        <dbReference type="Proteomes" id="UP000652013"/>
    </source>
</evidence>
<name>A0A8J4DHU7_9ACTN</name>